<dbReference type="InterPro" id="IPR001457">
    <property type="entry name" value="NADH_UbQ/plastoQ_OxRdtase_su6"/>
</dbReference>
<gene>
    <name evidence="2" type="ORF">MNB_SV-12-1311</name>
</gene>
<keyword evidence="2" id="KW-0560">Oxidoreductase</keyword>
<evidence type="ECO:0000256" key="1">
    <source>
        <dbReference type="SAM" id="Phobius"/>
    </source>
</evidence>
<dbReference type="InterPro" id="IPR042106">
    <property type="entry name" value="Nuo/plastoQ_OxRdtase_6_NuoJ"/>
</dbReference>
<dbReference type="GO" id="GO:0016491">
    <property type="term" value="F:oxidoreductase activity"/>
    <property type="evidence" value="ECO:0007669"/>
    <property type="project" value="UniProtKB-KW"/>
</dbReference>
<name>A0A1W1C184_9ZZZZ</name>
<dbReference type="Gene3D" id="1.20.120.1200">
    <property type="entry name" value="NADH-ubiquinone/plastoquinone oxidoreductase chain 6, subunit NuoJ"/>
    <property type="match status" value="1"/>
</dbReference>
<dbReference type="GO" id="GO:0008137">
    <property type="term" value="F:NADH dehydrogenase (ubiquinone) activity"/>
    <property type="evidence" value="ECO:0007669"/>
    <property type="project" value="InterPro"/>
</dbReference>
<dbReference type="PANTHER" id="PTHR33269:SF17">
    <property type="entry name" value="NADH-UBIQUINONE OXIDOREDUCTASE CHAIN 6"/>
    <property type="match status" value="1"/>
</dbReference>
<dbReference type="PANTHER" id="PTHR33269">
    <property type="entry name" value="NADH-UBIQUINONE OXIDOREDUCTASE CHAIN 6"/>
    <property type="match status" value="1"/>
</dbReference>
<keyword evidence="1" id="KW-1133">Transmembrane helix</keyword>
<feature type="transmembrane region" description="Helical" evidence="1">
    <location>
        <begin position="144"/>
        <end position="162"/>
    </location>
</feature>
<reference evidence="2" key="1">
    <citation type="submission" date="2016-10" db="EMBL/GenBank/DDBJ databases">
        <authorList>
            <person name="de Groot N.N."/>
        </authorList>
    </citation>
    <scope>NUCLEOTIDE SEQUENCE</scope>
</reference>
<accession>A0A1W1C184</accession>
<dbReference type="NCBIfam" id="NF005167">
    <property type="entry name" value="PRK06638.2-2"/>
    <property type="match status" value="1"/>
</dbReference>
<keyword evidence="2" id="KW-0830">Ubiquinone</keyword>
<dbReference type="EMBL" id="FPHE01000092">
    <property type="protein sequence ID" value="SFV59590.1"/>
    <property type="molecule type" value="Genomic_DNA"/>
</dbReference>
<feature type="transmembrane region" description="Helical" evidence="1">
    <location>
        <begin position="91"/>
        <end position="112"/>
    </location>
</feature>
<dbReference type="Pfam" id="PF00499">
    <property type="entry name" value="Oxidored_q3"/>
    <property type="match status" value="1"/>
</dbReference>
<feature type="transmembrane region" description="Helical" evidence="1">
    <location>
        <begin position="28"/>
        <end position="46"/>
    </location>
</feature>
<proteinExistence type="predicted"/>
<organism evidence="2">
    <name type="scientific">hydrothermal vent metagenome</name>
    <dbReference type="NCBI Taxonomy" id="652676"/>
    <lineage>
        <taxon>unclassified sequences</taxon>
        <taxon>metagenomes</taxon>
        <taxon>ecological metagenomes</taxon>
    </lineage>
</organism>
<protein>
    <submittedName>
        <fullName evidence="2">NADH-ubiquinone oxidoreductase chain J</fullName>
        <ecNumber evidence="2">1.6.5.3</ecNumber>
    </submittedName>
</protein>
<evidence type="ECO:0000313" key="2">
    <source>
        <dbReference type="EMBL" id="SFV59590.1"/>
    </source>
</evidence>
<keyword evidence="1" id="KW-0472">Membrane</keyword>
<feature type="transmembrane region" description="Helical" evidence="1">
    <location>
        <begin position="52"/>
        <end position="71"/>
    </location>
</feature>
<keyword evidence="1" id="KW-0812">Transmembrane</keyword>
<sequence>MFEAIAFYTFSVLVIGMFGIVVFSKNALYSMSALAGGMIFISGFFFLLDADFLGVVQIVVYTGAVMALYAFGMMFFDSTRDVKENIKFKKIIYTLSVLSAIFTIFILMAPIFSAKIEAIYPTIQGVGNVQMIGLILFTKYLVPFEVAAIMLLAAMIAGIVLVKVKMEETPTNIEVARGEK</sequence>
<dbReference type="AlphaFoldDB" id="A0A1W1C184"/>
<dbReference type="EC" id="1.6.5.3" evidence="2"/>
<feature type="transmembrane region" description="Helical" evidence="1">
    <location>
        <begin position="6"/>
        <end position="23"/>
    </location>
</feature>